<gene>
    <name evidence="2" type="ORF">B0A65_00845</name>
</gene>
<dbReference type="Proteomes" id="UP000198382">
    <property type="component" value="Unassembled WGS sequence"/>
</dbReference>
<feature type="transmembrane region" description="Helical" evidence="1">
    <location>
        <begin position="106"/>
        <end position="124"/>
    </location>
</feature>
<dbReference type="RefSeq" id="WP_074660756.1">
    <property type="nucleotide sequence ID" value="NZ_MUGV01000001.1"/>
</dbReference>
<comment type="caution">
    <text evidence="2">The sequence shown here is derived from an EMBL/GenBank/DDBJ whole genome shotgun (WGS) entry which is preliminary data.</text>
</comment>
<feature type="transmembrane region" description="Helical" evidence="1">
    <location>
        <begin position="130"/>
        <end position="152"/>
    </location>
</feature>
<reference evidence="2 3" key="1">
    <citation type="submission" date="2016-11" db="EMBL/GenBank/DDBJ databases">
        <title>Whole genomes of Flavobacteriaceae.</title>
        <authorList>
            <person name="Stine C."/>
            <person name="Li C."/>
            <person name="Tadesse D."/>
        </authorList>
    </citation>
    <scope>NUCLEOTIDE SEQUENCE [LARGE SCALE GENOMIC DNA]</scope>
    <source>
        <strain evidence="2 3">DSM 15937</strain>
    </source>
</reference>
<organism evidence="2 3">
    <name type="scientific">Flavobacterium frigidimaris</name>
    <dbReference type="NCBI Taxonomy" id="262320"/>
    <lineage>
        <taxon>Bacteria</taxon>
        <taxon>Pseudomonadati</taxon>
        <taxon>Bacteroidota</taxon>
        <taxon>Flavobacteriia</taxon>
        <taxon>Flavobacteriales</taxon>
        <taxon>Flavobacteriaceae</taxon>
        <taxon>Flavobacterium</taxon>
    </lineage>
</organism>
<keyword evidence="3" id="KW-1185">Reference proteome</keyword>
<proteinExistence type="predicted"/>
<accession>A0ABX4BWK8</accession>
<name>A0ABX4BWK8_FLAFR</name>
<keyword evidence="1" id="KW-0472">Membrane</keyword>
<protein>
    <submittedName>
        <fullName evidence="2">Uncharacterized protein</fullName>
    </submittedName>
</protein>
<keyword evidence="1" id="KW-0812">Transmembrane</keyword>
<keyword evidence="1" id="KW-1133">Transmembrane helix</keyword>
<sequence>MAAIFEKLKLREQFEYQLEIDKDVFFDNLKQIVDKGNSSDLFSRQFDKYIDGDNDYIGSVYKDNFRIRKRYELFNNNSSIAIGKINIKNNTVSISTSVTAFNHSNVYAPIVFLVLYVGFSILGHSHFPELFLIFFRSITILYISLIVLLFVLMRKAVANLSSELEADFDFIQIKNKKNQ</sequence>
<evidence type="ECO:0000256" key="1">
    <source>
        <dbReference type="SAM" id="Phobius"/>
    </source>
</evidence>
<evidence type="ECO:0000313" key="2">
    <source>
        <dbReference type="EMBL" id="OXA82579.1"/>
    </source>
</evidence>
<evidence type="ECO:0000313" key="3">
    <source>
        <dbReference type="Proteomes" id="UP000198382"/>
    </source>
</evidence>
<dbReference type="EMBL" id="MUGV01000001">
    <property type="protein sequence ID" value="OXA82579.1"/>
    <property type="molecule type" value="Genomic_DNA"/>
</dbReference>